<protein>
    <recommendedName>
        <fullName evidence="3">Viral coat protein P2 N-terminal domain-containing protein</fullName>
    </recommendedName>
</protein>
<evidence type="ECO:0000313" key="2">
    <source>
        <dbReference type="Proteomes" id="UP000294848"/>
    </source>
</evidence>
<accession>A0A4V3BXS2</accession>
<name>A0A4V3BXS2_9BACT</name>
<evidence type="ECO:0008006" key="3">
    <source>
        <dbReference type="Google" id="ProtNLM"/>
    </source>
</evidence>
<sequence length="245" mass="26997">MAIAKQELTGKSTYSDLRIFQSCKGIILRCDDANIPDNVRIDVMLNDGKGGKRIIPNLLIHDLAEINAQRFPVGFYTLNELKVRLCDYGALNLGDEQHLVISISGLDAAKKYELIADAKGNGNLSNKPIIYSNNTIPVGNNKAIITPKPGAIFALPDSGKIIEVAYTYKSGVTERLDAVMLKTDQMEDNGLIAVDTFTKADPTTPILYHGFMYWFTDSLAQYSKIEIELDETGFNYILVEGLAIS</sequence>
<comment type="caution">
    <text evidence="1">The sequence shown here is derived from an EMBL/GenBank/DDBJ whole genome shotgun (WGS) entry which is preliminary data.</text>
</comment>
<proteinExistence type="predicted"/>
<dbReference type="Proteomes" id="UP000294848">
    <property type="component" value="Unassembled WGS sequence"/>
</dbReference>
<reference evidence="1 2" key="1">
    <citation type="submission" date="2019-03" db="EMBL/GenBank/DDBJ databases">
        <title>Freshwater and sediment microbial communities from various areas in North America, analyzing microbe dynamics in response to fracking.</title>
        <authorList>
            <person name="Lamendella R."/>
        </authorList>
    </citation>
    <scope>NUCLEOTIDE SEQUENCE [LARGE SCALE GENOMIC DNA]</scope>
    <source>
        <strain evidence="1 2">114D</strain>
    </source>
</reference>
<organism evidence="1 2">
    <name type="scientific">Sunxiuqinia elliptica</name>
    <dbReference type="NCBI Taxonomy" id="655355"/>
    <lineage>
        <taxon>Bacteria</taxon>
        <taxon>Pseudomonadati</taxon>
        <taxon>Bacteroidota</taxon>
        <taxon>Bacteroidia</taxon>
        <taxon>Marinilabiliales</taxon>
        <taxon>Prolixibacteraceae</taxon>
        <taxon>Sunxiuqinia</taxon>
    </lineage>
</organism>
<gene>
    <name evidence="1" type="ORF">DET52_106161</name>
</gene>
<dbReference type="RefSeq" id="WP_133465492.1">
    <property type="nucleotide sequence ID" value="NZ_SNWI01000006.1"/>
</dbReference>
<evidence type="ECO:0000313" key="1">
    <source>
        <dbReference type="EMBL" id="TDN99948.1"/>
    </source>
</evidence>
<dbReference type="EMBL" id="SNWI01000006">
    <property type="protein sequence ID" value="TDN99948.1"/>
    <property type="molecule type" value="Genomic_DNA"/>
</dbReference>
<dbReference type="AlphaFoldDB" id="A0A4V3BXS2"/>